<dbReference type="PANTHER" id="PTHR47234:SF3">
    <property type="entry name" value="SECRETIN_TONB SHORT N-TERMINAL DOMAIN-CONTAINING PROTEIN"/>
    <property type="match status" value="1"/>
</dbReference>
<evidence type="ECO:0000256" key="8">
    <source>
        <dbReference type="PROSITE-ProRule" id="PRU01360"/>
    </source>
</evidence>
<feature type="signal peptide" evidence="11">
    <location>
        <begin position="1"/>
        <end position="23"/>
    </location>
</feature>
<comment type="caution">
    <text evidence="14">The sequence shown here is derived from an EMBL/GenBank/DDBJ whole genome shotgun (WGS) entry which is preliminary data.</text>
</comment>
<dbReference type="Proteomes" id="UP000755104">
    <property type="component" value="Unassembled WGS sequence"/>
</dbReference>
<dbReference type="Pfam" id="PF00593">
    <property type="entry name" value="TonB_dep_Rec_b-barrel"/>
    <property type="match status" value="1"/>
</dbReference>
<reference evidence="14 15" key="1">
    <citation type="submission" date="2021-08" db="EMBL/GenBank/DDBJ databases">
        <title>Comparative Genomics Analysis of the Genus Qipengyuania Reveals Extensive Genetic Diversity and Metabolic Versatility, Including the Description of Fifteen Novel Species.</title>
        <authorList>
            <person name="Liu Y."/>
        </authorList>
    </citation>
    <scope>NUCLEOTIDE SEQUENCE [LARGE SCALE GENOMIC DNA]</scope>
    <source>
        <strain evidence="14 15">6D47A</strain>
    </source>
</reference>
<keyword evidence="3 8" id="KW-1134">Transmembrane beta strand</keyword>
<keyword evidence="6 8" id="KW-0472">Membrane</keyword>
<gene>
    <name evidence="14" type="ORF">K3174_12390</name>
</gene>
<evidence type="ECO:0000256" key="11">
    <source>
        <dbReference type="SAM" id="SignalP"/>
    </source>
</evidence>
<dbReference type="InterPro" id="IPR037066">
    <property type="entry name" value="Plug_dom_sf"/>
</dbReference>
<keyword evidence="4 8" id="KW-0812">Transmembrane</keyword>
<dbReference type="PANTHER" id="PTHR47234">
    <property type="match status" value="1"/>
</dbReference>
<protein>
    <submittedName>
        <fullName evidence="14">TonB-dependent receptor</fullName>
    </submittedName>
</protein>
<dbReference type="Gene3D" id="2.170.130.10">
    <property type="entry name" value="TonB-dependent receptor, plug domain"/>
    <property type="match status" value="1"/>
</dbReference>
<dbReference type="RefSeq" id="WP_221558922.1">
    <property type="nucleotide sequence ID" value="NZ_JAIGNO010000008.1"/>
</dbReference>
<keyword evidence="14" id="KW-0675">Receptor</keyword>
<evidence type="ECO:0000256" key="9">
    <source>
        <dbReference type="RuleBase" id="RU003357"/>
    </source>
</evidence>
<evidence type="ECO:0000256" key="10">
    <source>
        <dbReference type="SAM" id="MobiDB-lite"/>
    </source>
</evidence>
<comment type="similarity">
    <text evidence="8 9">Belongs to the TonB-dependent receptor family.</text>
</comment>
<feature type="domain" description="TonB-dependent receptor-like beta-barrel" evidence="12">
    <location>
        <begin position="324"/>
        <end position="828"/>
    </location>
</feature>
<evidence type="ECO:0000313" key="15">
    <source>
        <dbReference type="Proteomes" id="UP000755104"/>
    </source>
</evidence>
<dbReference type="InterPro" id="IPR036942">
    <property type="entry name" value="Beta-barrel_TonB_sf"/>
</dbReference>
<evidence type="ECO:0000256" key="4">
    <source>
        <dbReference type="ARBA" id="ARBA00022692"/>
    </source>
</evidence>
<keyword evidence="11" id="KW-0732">Signal</keyword>
<evidence type="ECO:0000256" key="2">
    <source>
        <dbReference type="ARBA" id="ARBA00022448"/>
    </source>
</evidence>
<evidence type="ECO:0000313" key="14">
    <source>
        <dbReference type="EMBL" id="MBX7483331.1"/>
    </source>
</evidence>
<evidence type="ECO:0000256" key="3">
    <source>
        <dbReference type="ARBA" id="ARBA00022452"/>
    </source>
</evidence>
<comment type="subcellular location">
    <subcellularLocation>
        <location evidence="1 8">Cell outer membrane</location>
        <topology evidence="1 8">Multi-pass membrane protein</topology>
    </subcellularLocation>
</comment>
<dbReference type="Gene3D" id="2.40.170.20">
    <property type="entry name" value="TonB-dependent receptor, beta-barrel domain"/>
    <property type="match status" value="1"/>
</dbReference>
<name>A0ABS7JAJ7_9SPHN</name>
<evidence type="ECO:0000259" key="13">
    <source>
        <dbReference type="Pfam" id="PF07715"/>
    </source>
</evidence>
<dbReference type="Pfam" id="PF07715">
    <property type="entry name" value="Plug"/>
    <property type="match status" value="1"/>
</dbReference>
<feature type="chain" id="PRO_5045560771" evidence="11">
    <location>
        <begin position="24"/>
        <end position="880"/>
    </location>
</feature>
<organism evidence="14 15">
    <name type="scientific">Qipengyuania qiaonensis</name>
    <dbReference type="NCBI Taxonomy" id="2867240"/>
    <lineage>
        <taxon>Bacteria</taxon>
        <taxon>Pseudomonadati</taxon>
        <taxon>Pseudomonadota</taxon>
        <taxon>Alphaproteobacteria</taxon>
        <taxon>Sphingomonadales</taxon>
        <taxon>Erythrobacteraceae</taxon>
        <taxon>Qipengyuania</taxon>
    </lineage>
</organism>
<keyword evidence="2 8" id="KW-0813">Transport</keyword>
<keyword evidence="7 8" id="KW-0998">Cell outer membrane</keyword>
<evidence type="ECO:0000256" key="7">
    <source>
        <dbReference type="ARBA" id="ARBA00023237"/>
    </source>
</evidence>
<evidence type="ECO:0000256" key="1">
    <source>
        <dbReference type="ARBA" id="ARBA00004571"/>
    </source>
</evidence>
<feature type="domain" description="TonB-dependent receptor plug" evidence="13">
    <location>
        <begin position="64"/>
        <end position="183"/>
    </location>
</feature>
<feature type="region of interest" description="Disordered" evidence="10">
    <location>
        <begin position="471"/>
        <end position="493"/>
    </location>
</feature>
<evidence type="ECO:0000259" key="12">
    <source>
        <dbReference type="Pfam" id="PF00593"/>
    </source>
</evidence>
<evidence type="ECO:0000256" key="5">
    <source>
        <dbReference type="ARBA" id="ARBA00023077"/>
    </source>
</evidence>
<dbReference type="InterPro" id="IPR000531">
    <property type="entry name" value="Beta-barrel_TonB"/>
</dbReference>
<keyword evidence="5 9" id="KW-0798">TonB box</keyword>
<keyword evidence="15" id="KW-1185">Reference proteome</keyword>
<dbReference type="InterPro" id="IPR012910">
    <property type="entry name" value="Plug_dom"/>
</dbReference>
<dbReference type="PROSITE" id="PS52016">
    <property type="entry name" value="TONB_DEPENDENT_REC_3"/>
    <property type="match status" value="1"/>
</dbReference>
<dbReference type="InterPro" id="IPR039426">
    <property type="entry name" value="TonB-dep_rcpt-like"/>
</dbReference>
<evidence type="ECO:0000256" key="6">
    <source>
        <dbReference type="ARBA" id="ARBA00023136"/>
    </source>
</evidence>
<dbReference type="SUPFAM" id="SSF56935">
    <property type="entry name" value="Porins"/>
    <property type="match status" value="1"/>
</dbReference>
<proteinExistence type="inferred from homology"/>
<sequence length="880" mass="94096">MRFRLSFFAAMAGSTAIVSPAFAQQGLPEEPTSDPVEIGVDDGIADQEAIIVTGTRFQPRTATQSAVPVDAISRESLQQGGRVDLLDQLRTQVPSFSFPRPLGSGVGDYILQPSLRGLGPGELLVLVNGKRRHTTADLNASNGIGRGDVAVDLNAIPTLALSQAEVLRDGAAAQYGSDAISGVINLILDRSVGTRAMATYGITERGDGEYYEASVSSGIDLGNDAVLRLTASYLDREGTNRSDPDTRQQYFGTDAVGQPTAISGNFGSGTGLTPSNGTLDPREATFDRNVFRFGDQPFTNAQFFANFVAPASDTVEVYAFGGYNRLEGDIEYFFRRPGQNETIRAFYPDGFRPRLDSRIENFSAAFGLRGEDLAGFGWDLSTVYGVNTQDLFYENSANVSLGLDSPTRFYRLGADFYQWTSNLDLTRDIFIGDGSPVQLAFGAEYREEDYRLFSGDIDGFRNGGVPILDGPSAGSPAPIGAQPGPTAGPDDRASIGRNSKAVYAEVQKVFFDRLLLQGAVRYEDFSDFGNTTNYKAAGRFEIGGGLAVRASYNTAFRAPALAQSGYNASNTLILNGQQAVVRVAAVGSPAARLAGAQPLRPEKSENISAGVVFESGAFSATVDAYRIDLNDRIAISSTFQDQRITDFLAANGQAGFGAISFITNAVDTITEGIDVVMNYRHQFADSSELTATLAGNYNTTEFDRIADTPAPLAALGVTTPLFDLTQQLRFSDSLPRSKVTLDLNYISGPLSIGVQNTRFGEVSTVALTNRTPAQIVALTPGYDVELVPVAGSANSDIIQTFGAKILTDVQLGYALTPALRLTAGVRNVFDVYPDENIRSSVESVAEGTNGADASGTQPYNAISPFGFNGRTYFVRLGLDF</sequence>
<accession>A0ABS7JAJ7</accession>
<dbReference type="EMBL" id="JAIGNO010000008">
    <property type="protein sequence ID" value="MBX7483331.1"/>
    <property type="molecule type" value="Genomic_DNA"/>
</dbReference>